<name>A0A7G5C5V1_9BACL</name>
<feature type="transmembrane region" description="Helical" evidence="1">
    <location>
        <begin position="133"/>
        <end position="154"/>
    </location>
</feature>
<accession>A0A7G5C5V1</accession>
<feature type="transmembrane region" description="Helical" evidence="1">
    <location>
        <begin position="93"/>
        <end position="112"/>
    </location>
</feature>
<organism evidence="2 3">
    <name type="scientific">Cohnella cholangitidis</name>
    <dbReference type="NCBI Taxonomy" id="2598458"/>
    <lineage>
        <taxon>Bacteria</taxon>
        <taxon>Bacillati</taxon>
        <taxon>Bacillota</taxon>
        <taxon>Bacilli</taxon>
        <taxon>Bacillales</taxon>
        <taxon>Paenibacillaceae</taxon>
        <taxon>Cohnella</taxon>
    </lineage>
</organism>
<gene>
    <name evidence="2" type="ORF">FPL14_28000</name>
</gene>
<dbReference type="RefSeq" id="WP_182300831.1">
    <property type="nucleotide sequence ID" value="NZ_CP041969.1"/>
</dbReference>
<proteinExistence type="predicted"/>
<dbReference type="InterPro" id="IPR053170">
    <property type="entry name" value="Transcription_regulator"/>
</dbReference>
<dbReference type="PANTHER" id="PTHR40031">
    <property type="entry name" value="HYPOTHETICAL MEMBRANE SPANNING PROTEIN"/>
    <property type="match status" value="1"/>
</dbReference>
<sequence>MDTGSHLLFGVTLAGLASFSPEVASEPWLAAAVLSVTLMGSHAPDLDSILRWKGQDVYLRHHRGLSHSIPAWFAWAAAIGALASWGWGGGEHIFMLMGFAFAAVSLHVLFDWTNAYGVQMLLPFRKAWLHLDAVCLTDPLLVIAHTASAVIFAVSGAGPLAKWACAISWGLTIAYVAWRIVHHEVVVRRVRRRYRRWKAVHVLPGLWWFRWQYVVQTDEGYEMGTIDGKRWLPCKHLPFSSHHECVEATRHVSAVRTLQEFAKREYVSWSVESDGSYLVTWTDLRFWREKDWPYRAEVRLDGQMNVVAEKIGWYKKAWEAPYV</sequence>
<dbReference type="KEGG" id="cchl:FPL14_28000"/>
<dbReference type="InterPro" id="IPR007404">
    <property type="entry name" value="YdjM-like"/>
</dbReference>
<dbReference type="Pfam" id="PF04307">
    <property type="entry name" value="YdjM"/>
    <property type="match status" value="1"/>
</dbReference>
<dbReference type="Proteomes" id="UP000515679">
    <property type="component" value="Chromosome"/>
</dbReference>
<feature type="transmembrane region" description="Helical" evidence="1">
    <location>
        <begin position="160"/>
        <end position="181"/>
    </location>
</feature>
<dbReference type="AlphaFoldDB" id="A0A7G5C5V1"/>
<keyword evidence="1" id="KW-1133">Transmembrane helix</keyword>
<dbReference type="GO" id="GO:0016787">
    <property type="term" value="F:hydrolase activity"/>
    <property type="evidence" value="ECO:0007669"/>
    <property type="project" value="UniProtKB-KW"/>
</dbReference>
<dbReference type="EMBL" id="CP041969">
    <property type="protein sequence ID" value="QMV44585.1"/>
    <property type="molecule type" value="Genomic_DNA"/>
</dbReference>
<keyword evidence="1" id="KW-0812">Transmembrane</keyword>
<reference evidence="2 3" key="1">
    <citation type="submission" date="2019-07" db="EMBL/GenBank/DDBJ databases">
        <authorList>
            <person name="Kim J.K."/>
            <person name="Cheong H.-M."/>
            <person name="Choi Y."/>
            <person name="Hwang K.J."/>
            <person name="Lee S."/>
            <person name="Choi C."/>
        </authorList>
    </citation>
    <scope>NUCLEOTIDE SEQUENCE [LARGE SCALE GENOMIC DNA]</scope>
    <source>
        <strain evidence="2 3">KS 22</strain>
    </source>
</reference>
<protein>
    <submittedName>
        <fullName evidence="2">Metal-dependent hydrolase</fullName>
    </submittedName>
</protein>
<dbReference type="PANTHER" id="PTHR40031:SF1">
    <property type="entry name" value="MEMBRANE-BOUND METAL-DEPENDENT HYDROLASE"/>
    <property type="match status" value="1"/>
</dbReference>
<feature type="transmembrane region" description="Helical" evidence="1">
    <location>
        <begin position="69"/>
        <end position="87"/>
    </location>
</feature>
<evidence type="ECO:0000313" key="2">
    <source>
        <dbReference type="EMBL" id="QMV44585.1"/>
    </source>
</evidence>
<evidence type="ECO:0000256" key="1">
    <source>
        <dbReference type="SAM" id="Phobius"/>
    </source>
</evidence>
<keyword evidence="2" id="KW-0378">Hydrolase</keyword>
<keyword evidence="3" id="KW-1185">Reference proteome</keyword>
<evidence type="ECO:0000313" key="3">
    <source>
        <dbReference type="Proteomes" id="UP000515679"/>
    </source>
</evidence>
<keyword evidence="1" id="KW-0472">Membrane</keyword>